<dbReference type="Gene3D" id="3.30.1490.100">
    <property type="entry name" value="DNA polymerase, Y-family, little finger domain"/>
    <property type="match status" value="1"/>
</dbReference>
<proteinExistence type="inferred from homology"/>
<keyword evidence="13 17" id="KW-0238">DNA-binding</keyword>
<sequence length="422" mass="45217">MGRGDGTGRLVSADGADDTGTGILHVDMDAFYAAVEVLDDPSLKGKPIIIGAPESRSVVSSASYEARRFGVRSAMPVGQALRLCPTAIVVPPHFDRYLALSAEVMRIFSEVTPLVEPLSIDEAFLDVRGARRLWGSPGEIARTLRARVLEQTGLTCSIGVAATKHVAKMASTISKPDGLLIVAEADTAAFLAPRSVRALWGVGPKSAEALERRGIRTIADVLDTPRSTLERALGAAMGERIWHLSRGIDPREVDTTRIEKSIGHEETFDEDIGDGGILRTEFRRLADRVGARLRANGWEARTIAIKVRFSDFSTVGRSQTLAEPSAVGQRIGEAAIELFAGLERLLPVRLIGVRAEKLQPSGDGALALWDDDEEWRRVEGALDDATARFGRGAVTRATLIGGSRGGSAPPSHPRPERPVTGG</sequence>
<feature type="binding site" evidence="17">
    <location>
        <position position="121"/>
    </location>
    <ligand>
        <name>Mg(2+)</name>
        <dbReference type="ChEBI" id="CHEBI:18420"/>
    </ligand>
</feature>
<comment type="subcellular location">
    <subcellularLocation>
        <location evidence="1 17">Cytoplasm</location>
    </subcellularLocation>
</comment>
<comment type="similarity">
    <text evidence="2 17">Belongs to the DNA polymerase type-Y family.</text>
</comment>
<evidence type="ECO:0000256" key="13">
    <source>
        <dbReference type="ARBA" id="ARBA00023125"/>
    </source>
</evidence>
<dbReference type="InterPro" id="IPR043128">
    <property type="entry name" value="Rev_trsase/Diguanyl_cyclase"/>
</dbReference>
<dbReference type="NCBIfam" id="NF002677">
    <property type="entry name" value="PRK02406.1"/>
    <property type="match status" value="1"/>
</dbReference>
<reference evidence="20 21" key="1">
    <citation type="submission" date="2016-10" db="EMBL/GenBank/DDBJ databases">
        <authorList>
            <person name="de Groot N.N."/>
        </authorList>
    </citation>
    <scope>NUCLEOTIDE SEQUENCE [LARGE SCALE GENOMIC DNA]</scope>
    <source>
        <strain evidence="20 21">DSM 23142</strain>
    </source>
</reference>
<keyword evidence="12 17" id="KW-0239">DNA-directed DNA polymerase</keyword>
<dbReference type="GO" id="GO:0009432">
    <property type="term" value="P:SOS response"/>
    <property type="evidence" value="ECO:0007669"/>
    <property type="project" value="TreeGrafter"/>
</dbReference>
<evidence type="ECO:0000313" key="20">
    <source>
        <dbReference type="EMBL" id="SDH18161.1"/>
    </source>
</evidence>
<evidence type="ECO:0000256" key="7">
    <source>
        <dbReference type="ARBA" id="ARBA00022695"/>
    </source>
</evidence>
<dbReference type="InterPro" id="IPR017961">
    <property type="entry name" value="DNA_pol_Y-fam_little_finger"/>
</dbReference>
<evidence type="ECO:0000256" key="9">
    <source>
        <dbReference type="ARBA" id="ARBA00022723"/>
    </source>
</evidence>
<gene>
    <name evidence="17" type="primary">dinB</name>
    <name evidence="20" type="ORF">SAMN04489810_2319</name>
</gene>
<evidence type="ECO:0000256" key="10">
    <source>
        <dbReference type="ARBA" id="ARBA00022763"/>
    </source>
</evidence>
<evidence type="ECO:0000313" key="21">
    <source>
        <dbReference type="Proteomes" id="UP000199009"/>
    </source>
</evidence>
<dbReference type="InterPro" id="IPR050116">
    <property type="entry name" value="DNA_polymerase-Y"/>
</dbReference>
<comment type="catalytic activity">
    <reaction evidence="16 17">
        <text>DNA(n) + a 2'-deoxyribonucleoside 5'-triphosphate = DNA(n+1) + diphosphate</text>
        <dbReference type="Rhea" id="RHEA:22508"/>
        <dbReference type="Rhea" id="RHEA-COMP:17339"/>
        <dbReference type="Rhea" id="RHEA-COMP:17340"/>
        <dbReference type="ChEBI" id="CHEBI:33019"/>
        <dbReference type="ChEBI" id="CHEBI:61560"/>
        <dbReference type="ChEBI" id="CHEBI:173112"/>
        <dbReference type="EC" id="2.7.7.7"/>
    </reaction>
</comment>
<dbReference type="STRING" id="370764.SAMN04489810_2319"/>
<comment type="function">
    <text evidence="15 17">Poorly processive, error-prone DNA polymerase involved in untargeted mutagenesis. Copies undamaged DNA at stalled replication forks, which arise in vivo from mismatched or misaligned primer ends. These misaligned primers can be extended by PolIV. Exhibits no 3'-5' exonuclease (proofreading) activity. May be involved in translesional synthesis, in conjunction with the beta clamp from PolIII.</text>
</comment>
<evidence type="ECO:0000256" key="8">
    <source>
        <dbReference type="ARBA" id="ARBA00022705"/>
    </source>
</evidence>
<dbReference type="Gene3D" id="3.40.1170.60">
    <property type="match status" value="1"/>
</dbReference>
<protein>
    <recommendedName>
        <fullName evidence="17">DNA polymerase IV</fullName>
        <shortName evidence="17">Pol IV</shortName>
        <ecNumber evidence="17">2.7.7.7</ecNumber>
    </recommendedName>
</protein>
<dbReference type="InterPro" id="IPR022880">
    <property type="entry name" value="DNApol_IV"/>
</dbReference>
<feature type="region of interest" description="Disordered" evidence="18">
    <location>
        <begin position="399"/>
        <end position="422"/>
    </location>
</feature>
<dbReference type="Gene3D" id="1.10.150.20">
    <property type="entry name" value="5' to 3' exonuclease, C-terminal subdomain"/>
    <property type="match status" value="1"/>
</dbReference>
<keyword evidence="5 17" id="KW-0963">Cytoplasm</keyword>
<evidence type="ECO:0000259" key="19">
    <source>
        <dbReference type="PROSITE" id="PS50173"/>
    </source>
</evidence>
<dbReference type="EC" id="2.7.7.7" evidence="17"/>
<evidence type="ECO:0000256" key="4">
    <source>
        <dbReference type="ARBA" id="ARBA00022457"/>
    </source>
</evidence>
<dbReference type="InterPro" id="IPR043502">
    <property type="entry name" value="DNA/RNA_pol_sf"/>
</dbReference>
<dbReference type="HAMAP" id="MF_01113">
    <property type="entry name" value="DNApol_IV"/>
    <property type="match status" value="1"/>
</dbReference>
<dbReference type="Pfam" id="PF11799">
    <property type="entry name" value="IMS_C"/>
    <property type="match status" value="1"/>
</dbReference>
<feature type="binding site" evidence="17">
    <location>
        <position position="27"/>
    </location>
    <ligand>
        <name>Mg(2+)</name>
        <dbReference type="ChEBI" id="CHEBI:18420"/>
    </ligand>
</feature>
<keyword evidence="6 17" id="KW-0808">Transferase</keyword>
<name>A0A1G8AB92_9MICO</name>
<dbReference type="PANTHER" id="PTHR11076">
    <property type="entry name" value="DNA REPAIR POLYMERASE UMUC / TRANSFERASE FAMILY MEMBER"/>
    <property type="match status" value="1"/>
</dbReference>
<feature type="active site" evidence="17">
    <location>
        <position position="122"/>
    </location>
</feature>
<feature type="site" description="Substrate discrimination" evidence="17">
    <location>
        <position position="32"/>
    </location>
</feature>
<keyword evidence="9 17" id="KW-0479">Metal-binding</keyword>
<dbReference type="GO" id="GO:0006281">
    <property type="term" value="P:DNA repair"/>
    <property type="evidence" value="ECO:0007669"/>
    <property type="project" value="UniProtKB-UniRule"/>
</dbReference>
<feature type="domain" description="UmuC" evidence="19">
    <location>
        <begin position="23"/>
        <end position="203"/>
    </location>
</feature>
<keyword evidence="21" id="KW-1185">Reference proteome</keyword>
<keyword evidence="14 17" id="KW-0234">DNA repair</keyword>
<dbReference type="GO" id="GO:0006261">
    <property type="term" value="P:DNA-templated DNA replication"/>
    <property type="evidence" value="ECO:0007669"/>
    <property type="project" value="UniProtKB-UniRule"/>
</dbReference>
<evidence type="ECO:0000256" key="14">
    <source>
        <dbReference type="ARBA" id="ARBA00023204"/>
    </source>
</evidence>
<dbReference type="FunFam" id="3.40.1170.60:FF:000001">
    <property type="entry name" value="DNA polymerase IV"/>
    <property type="match status" value="1"/>
</dbReference>
<keyword evidence="11 17" id="KW-0460">Magnesium</keyword>
<evidence type="ECO:0000256" key="5">
    <source>
        <dbReference type="ARBA" id="ARBA00022490"/>
    </source>
</evidence>
<evidence type="ECO:0000256" key="11">
    <source>
        <dbReference type="ARBA" id="ARBA00022842"/>
    </source>
</evidence>
<keyword evidence="10 17" id="KW-0227">DNA damage</keyword>
<dbReference type="Gene3D" id="3.30.70.270">
    <property type="match status" value="1"/>
</dbReference>
<dbReference type="GO" id="GO:0005829">
    <property type="term" value="C:cytosol"/>
    <property type="evidence" value="ECO:0007669"/>
    <property type="project" value="TreeGrafter"/>
</dbReference>
<dbReference type="SUPFAM" id="SSF56672">
    <property type="entry name" value="DNA/RNA polymerases"/>
    <property type="match status" value="1"/>
</dbReference>
<accession>A0A1G8AB92</accession>
<dbReference type="InterPro" id="IPR001126">
    <property type="entry name" value="UmuC"/>
</dbReference>
<evidence type="ECO:0000256" key="3">
    <source>
        <dbReference type="ARBA" id="ARBA00011245"/>
    </source>
</evidence>
<dbReference type="Pfam" id="PF21999">
    <property type="entry name" value="IMS_HHH_1"/>
    <property type="match status" value="1"/>
</dbReference>
<dbReference type="InterPro" id="IPR053848">
    <property type="entry name" value="IMS_HHH_1"/>
</dbReference>
<dbReference type="SUPFAM" id="SSF100879">
    <property type="entry name" value="Lesion bypass DNA polymerase (Y-family), little finger domain"/>
    <property type="match status" value="1"/>
</dbReference>
<evidence type="ECO:0000256" key="12">
    <source>
        <dbReference type="ARBA" id="ARBA00022932"/>
    </source>
</evidence>
<dbReference type="Proteomes" id="UP000199009">
    <property type="component" value="Chromosome I"/>
</dbReference>
<evidence type="ECO:0000256" key="1">
    <source>
        <dbReference type="ARBA" id="ARBA00004496"/>
    </source>
</evidence>
<dbReference type="InterPro" id="IPR036775">
    <property type="entry name" value="DNA_pol_Y-fam_lit_finger_sf"/>
</dbReference>
<dbReference type="PROSITE" id="PS50173">
    <property type="entry name" value="UMUC"/>
    <property type="match status" value="1"/>
</dbReference>
<keyword evidence="7 17" id="KW-0548">Nucleotidyltransferase</keyword>
<dbReference type="AlphaFoldDB" id="A0A1G8AB92"/>
<dbReference type="GO" id="GO:0003887">
    <property type="term" value="F:DNA-directed DNA polymerase activity"/>
    <property type="evidence" value="ECO:0007669"/>
    <property type="project" value="UniProtKB-UniRule"/>
</dbReference>
<evidence type="ECO:0000256" key="17">
    <source>
        <dbReference type="HAMAP-Rule" id="MF_01113"/>
    </source>
</evidence>
<dbReference type="GO" id="GO:0000287">
    <property type="term" value="F:magnesium ion binding"/>
    <property type="evidence" value="ECO:0007669"/>
    <property type="project" value="UniProtKB-UniRule"/>
</dbReference>
<dbReference type="GO" id="GO:0003684">
    <property type="term" value="F:damaged DNA binding"/>
    <property type="evidence" value="ECO:0007669"/>
    <property type="project" value="InterPro"/>
</dbReference>
<keyword evidence="8 17" id="KW-0235">DNA replication</keyword>
<dbReference type="OrthoDB" id="9808813at2"/>
<dbReference type="NCBIfam" id="NF003015">
    <property type="entry name" value="PRK03858.1"/>
    <property type="match status" value="1"/>
</dbReference>
<evidence type="ECO:0000256" key="18">
    <source>
        <dbReference type="SAM" id="MobiDB-lite"/>
    </source>
</evidence>
<keyword evidence="4 17" id="KW-0515">Mutator protein</keyword>
<evidence type="ECO:0000256" key="6">
    <source>
        <dbReference type="ARBA" id="ARBA00022679"/>
    </source>
</evidence>
<feature type="compositionally biased region" description="Basic and acidic residues" evidence="18">
    <location>
        <begin position="413"/>
        <end position="422"/>
    </location>
</feature>
<evidence type="ECO:0000256" key="2">
    <source>
        <dbReference type="ARBA" id="ARBA00010945"/>
    </source>
</evidence>
<dbReference type="EMBL" id="LT629692">
    <property type="protein sequence ID" value="SDH18161.1"/>
    <property type="molecule type" value="Genomic_DNA"/>
</dbReference>
<comment type="cofactor">
    <cofactor evidence="17">
        <name>Mg(2+)</name>
        <dbReference type="ChEBI" id="CHEBI:18420"/>
    </cofactor>
    <text evidence="17">Binds 2 magnesium ions per subunit.</text>
</comment>
<dbReference type="FunFam" id="3.30.1490.100:FF:000004">
    <property type="entry name" value="DNA polymerase IV"/>
    <property type="match status" value="1"/>
</dbReference>
<organism evidence="20 21">
    <name type="scientific">Microbacterium pygmaeum</name>
    <dbReference type="NCBI Taxonomy" id="370764"/>
    <lineage>
        <taxon>Bacteria</taxon>
        <taxon>Bacillati</taxon>
        <taxon>Actinomycetota</taxon>
        <taxon>Actinomycetes</taxon>
        <taxon>Micrococcales</taxon>
        <taxon>Microbacteriaceae</taxon>
        <taxon>Microbacterium</taxon>
    </lineage>
</organism>
<evidence type="ECO:0000256" key="16">
    <source>
        <dbReference type="ARBA" id="ARBA00049244"/>
    </source>
</evidence>
<dbReference type="PANTHER" id="PTHR11076:SF33">
    <property type="entry name" value="DNA POLYMERASE KAPPA"/>
    <property type="match status" value="1"/>
</dbReference>
<dbReference type="RefSeq" id="WP_091490175.1">
    <property type="nucleotide sequence ID" value="NZ_LT629692.1"/>
</dbReference>
<evidence type="ECO:0000256" key="15">
    <source>
        <dbReference type="ARBA" id="ARBA00025589"/>
    </source>
</evidence>
<dbReference type="GO" id="GO:0042276">
    <property type="term" value="P:error-prone translesion synthesis"/>
    <property type="evidence" value="ECO:0007669"/>
    <property type="project" value="TreeGrafter"/>
</dbReference>
<dbReference type="Pfam" id="PF00817">
    <property type="entry name" value="IMS"/>
    <property type="match status" value="1"/>
</dbReference>
<dbReference type="CDD" id="cd03586">
    <property type="entry name" value="PolY_Pol_IV_kappa"/>
    <property type="match status" value="1"/>
</dbReference>
<comment type="subunit">
    <text evidence="3 17">Monomer.</text>
</comment>